<evidence type="ECO:0000256" key="3">
    <source>
        <dbReference type="ARBA" id="ARBA00022737"/>
    </source>
</evidence>
<proteinExistence type="predicted"/>
<dbReference type="SUPFAM" id="SSF50985">
    <property type="entry name" value="RCC1/BLIP-II"/>
    <property type="match status" value="3"/>
</dbReference>
<evidence type="ECO:0000259" key="6">
    <source>
        <dbReference type="PROSITE" id="PS50853"/>
    </source>
</evidence>
<dbReference type="InterPro" id="IPR036116">
    <property type="entry name" value="FN3_sf"/>
</dbReference>
<feature type="compositionally biased region" description="Basic and acidic residues" evidence="5">
    <location>
        <begin position="1303"/>
        <end position="1315"/>
    </location>
</feature>
<keyword evidence="1" id="KW-0344">Guanine-nucleotide releasing factor</keyword>
<dbReference type="CDD" id="cd00063">
    <property type="entry name" value="FN3"/>
    <property type="match status" value="1"/>
</dbReference>
<gene>
    <name evidence="7" type="ORF">EPICR_140003</name>
</gene>
<keyword evidence="2" id="KW-0732">Signal</keyword>
<dbReference type="GO" id="GO:0005737">
    <property type="term" value="C:cytoplasm"/>
    <property type="evidence" value="ECO:0007669"/>
    <property type="project" value="TreeGrafter"/>
</dbReference>
<evidence type="ECO:0000256" key="5">
    <source>
        <dbReference type="SAM" id="MobiDB-lite"/>
    </source>
</evidence>
<dbReference type="SMART" id="SM00060">
    <property type="entry name" value="FN3"/>
    <property type="match status" value="1"/>
</dbReference>
<dbReference type="Gene3D" id="2.130.10.30">
    <property type="entry name" value="Regulator of chromosome condensation 1/beta-lactamase-inhibitor protein II"/>
    <property type="match status" value="4"/>
</dbReference>
<accession>A0A484HHV3</accession>
<dbReference type="PROSITE" id="PS50853">
    <property type="entry name" value="FN3"/>
    <property type="match status" value="1"/>
</dbReference>
<dbReference type="Pfam" id="PF13385">
    <property type="entry name" value="Laminin_G_3"/>
    <property type="match status" value="2"/>
</dbReference>
<evidence type="ECO:0000256" key="4">
    <source>
        <dbReference type="ARBA" id="ARBA00023157"/>
    </source>
</evidence>
<feature type="region of interest" description="Disordered" evidence="5">
    <location>
        <begin position="1303"/>
        <end position="1323"/>
    </location>
</feature>
<dbReference type="SUPFAM" id="SSF49899">
    <property type="entry name" value="Concanavalin A-like lectins/glucanases"/>
    <property type="match status" value="2"/>
</dbReference>
<dbReference type="PRINTS" id="PR00633">
    <property type="entry name" value="RCCNDNSATION"/>
</dbReference>
<dbReference type="GO" id="GO:0005085">
    <property type="term" value="F:guanyl-nucleotide exchange factor activity"/>
    <property type="evidence" value="ECO:0007669"/>
    <property type="project" value="TreeGrafter"/>
</dbReference>
<dbReference type="SUPFAM" id="SSF49265">
    <property type="entry name" value="Fibronectin type III"/>
    <property type="match status" value="1"/>
</dbReference>
<keyword evidence="3" id="KW-0677">Repeat</keyword>
<dbReference type="PANTHER" id="PTHR45982">
    <property type="entry name" value="REGULATOR OF CHROMOSOME CONDENSATION"/>
    <property type="match status" value="1"/>
</dbReference>
<dbReference type="InterPro" id="IPR051553">
    <property type="entry name" value="Ran_GTPase-activating"/>
</dbReference>
<evidence type="ECO:0000256" key="1">
    <source>
        <dbReference type="ARBA" id="ARBA00022658"/>
    </source>
</evidence>
<dbReference type="InterPro" id="IPR000408">
    <property type="entry name" value="Reg_chr_condens"/>
</dbReference>
<organism evidence="7">
    <name type="scientific">uncultured Desulfobacteraceae bacterium</name>
    <dbReference type="NCBI Taxonomy" id="218296"/>
    <lineage>
        <taxon>Bacteria</taxon>
        <taxon>Pseudomonadati</taxon>
        <taxon>Thermodesulfobacteriota</taxon>
        <taxon>Desulfobacteria</taxon>
        <taxon>Desulfobacterales</taxon>
        <taxon>Desulfobacteraceae</taxon>
        <taxon>environmental samples</taxon>
    </lineage>
</organism>
<protein>
    <recommendedName>
        <fullName evidence="6">Fibronectin type-III domain-containing protein</fullName>
    </recommendedName>
</protein>
<reference evidence="7" key="1">
    <citation type="submission" date="2019-01" db="EMBL/GenBank/DDBJ databases">
        <authorList>
            <consortium name="Genoscope - CEA"/>
            <person name="William W."/>
        </authorList>
    </citation>
    <scope>NUCLEOTIDE SEQUENCE</scope>
    <source>
        <strain evidence="7">CR-1</strain>
    </source>
</reference>
<evidence type="ECO:0000313" key="7">
    <source>
        <dbReference type="EMBL" id="VEN73242.1"/>
    </source>
</evidence>
<dbReference type="InterPro" id="IPR013320">
    <property type="entry name" value="ConA-like_dom_sf"/>
</dbReference>
<dbReference type="Gene3D" id="2.60.120.200">
    <property type="match status" value="2"/>
</dbReference>
<dbReference type="EMBL" id="CAACVI010000006">
    <property type="protein sequence ID" value="VEN73242.1"/>
    <property type="molecule type" value="Genomic_DNA"/>
</dbReference>
<name>A0A484HHV3_9BACT</name>
<dbReference type="InterPro" id="IPR058923">
    <property type="entry name" value="RCC1-like_dom"/>
</dbReference>
<evidence type="ECO:0000256" key="2">
    <source>
        <dbReference type="ARBA" id="ARBA00022729"/>
    </source>
</evidence>
<dbReference type="SMART" id="SM00560">
    <property type="entry name" value="LamGL"/>
    <property type="match status" value="2"/>
</dbReference>
<dbReference type="PROSITE" id="PS00626">
    <property type="entry name" value="RCC1_2"/>
    <property type="match status" value="7"/>
</dbReference>
<dbReference type="PROSITE" id="PS50012">
    <property type="entry name" value="RCC1_3"/>
    <property type="match status" value="12"/>
</dbReference>
<dbReference type="Pfam" id="PF25390">
    <property type="entry name" value="WD40_RLD"/>
    <property type="match status" value="2"/>
</dbReference>
<feature type="domain" description="Fibronectin type-III" evidence="6">
    <location>
        <begin position="234"/>
        <end position="325"/>
    </location>
</feature>
<dbReference type="Pfam" id="PF13540">
    <property type="entry name" value="RCC1_2"/>
    <property type="match status" value="2"/>
</dbReference>
<dbReference type="InterPro" id="IPR006558">
    <property type="entry name" value="LamG-like"/>
</dbReference>
<dbReference type="InterPro" id="IPR013783">
    <property type="entry name" value="Ig-like_fold"/>
</dbReference>
<dbReference type="InterPro" id="IPR009091">
    <property type="entry name" value="RCC1/BLIP-II"/>
</dbReference>
<keyword evidence="4" id="KW-1015">Disulfide bond</keyword>
<sequence>MIRTLKFNGVDNYIALGDSADVKKRAAGSLTIEAWIRTDPDVRQEWTAFAGALEDSGSNERGWALGIAYGRLAFGLAAESGRGLVWARADKDYLDGEWRHVAGVYDGETMRLYVDAELAAEAKNSGAVLYPDGGEFVIGAFKDSSEFYPFNGNIAEVRLWSGAKSRDAILVNRKYHLDPADYSDLVGYWPLIDGVGNVAWNWLKSGKNGDIKGQAAWEDRGGLTIKGHFPVPSPPVHLESKDIRDDRFTADWEGVSGAEDYILDVALDDDFENRLKDYDALKTRETRVRVKGLESGKTYFWRVSCRTSDDTGKPSGVQRAATRAFSIPDANRALSFPEDEANSSFIDLGKIEDVKDALPADAFTAEAWVRPDDFSDSGIFGVIGKDGDEKKGWLLGIKDKKFFFSVSGKDTDGAGESGVWTELVSKKDFMAQTWRHVAGVYSGKEMELYVDGERIRGTGKAAGAIFYPADQKGDFRIGTGAFSDGKSKSFKGMMAEIRLWSRALSGADIREGMEHRVYDPEKQESLAGCWPLCKGSGTAAADITGKTPGELSGRAAWADAGDLCLFWPLGDTVQTAAGLRHTLALKSDGTVWAWGANSRGQLGDGSRKPRYSPVMVKDAKGEKYLTGIKEIAAGHFHSAAVDENGRVWTWGDHSLCQLGNQEFKETSSRLPVRAGLVGVKSVSALGDFTLALKNEGTVWGWGVNDQNQLGNDKTSAGEKSAAPLQVKADNDYSHLEEIVQVSAGKHHGLALDQNGRIWTWGDNGKKQLTAPSTFQAFIVKDQDGAPLAGIQSIAAGMWHSLAVDESGQALAWGDNAHGQAGRGDETAVEVPKRVKDENGDWLSGVRSVSAGYDHSMAWTDQKTLAWGRNDHNQLGDGTGKDRPFPLPVKDRDGKEAKTLFIAGGKSHTAAVMPDGGVFAWGKNAAGQLGNGEIDAPHIISLGLGHSTTYVVKKDGVVWGAGWNAHNFLGDNSGKNGYVPVRILGVDGVGELENVKFVDGSIGTDTRGFAFAILESGRVCAWGANGYGQLGTGDKTSRHFPVWLMKDKENVFEENVIKVAGGEFHSALLTEDGAVYTWGHNNHGQLGLGNKTESLYPKKVEIEGAVDIITCEYNTFVLKEDGSLWGCGYNGEGNLGQNDRTHRSAMTRVPDLDNIVSLAGGAHHILALDARGDLWAWGYNHVGQVGNNSTARQLSPVRVVAPKGSPDTYLENIIAVSAGMNHSLAVKEDGTVWAWGENYHGRLGYAITGDVNQQLPGQVEYSGGSGFLLGMRAVFGGTRYSLALDEDGILWAWGRNMHGQCVDGKGDGKTETRNDYPVKTLVNE</sequence>
<dbReference type="Gene3D" id="2.60.40.10">
    <property type="entry name" value="Immunoglobulins"/>
    <property type="match status" value="1"/>
</dbReference>
<dbReference type="InterPro" id="IPR003961">
    <property type="entry name" value="FN3_dom"/>
</dbReference>
<dbReference type="PANTHER" id="PTHR45982:SF1">
    <property type="entry name" value="REGULATOR OF CHROMOSOME CONDENSATION"/>
    <property type="match status" value="1"/>
</dbReference>